<name>A0A174SW58_9FIRM</name>
<sequence>MELTQQIRDGIKLAICSSGGGHAGGSLSVADIMASLYGTVMKYDPLNPDWDERDRFILSKGHSGLALYAALAASRFIPYDELAEFGTAGSRLMNHPDAHQIPGVEMSTGSLGHGLSLAVGIALAGKMKNKEYFTYCILGDGECCEGSVWEAAMYACQQKLKRLVVIIDQNRVGCDGPLEEMVQIEPFGRKWSSFGFSVEEVDGHNVTEMDRLFLRLRNECSGPYAVIAHTVKGYGLTDEIAGTGASHYISGSYKELINKFTF</sequence>
<gene>
    <name evidence="1" type="ORF">CE91St55_41160</name>
</gene>
<dbReference type="CDD" id="cd02012">
    <property type="entry name" value="TPP_TK"/>
    <property type="match status" value="1"/>
</dbReference>
<dbReference type="EMBL" id="BQNJ01000001">
    <property type="protein sequence ID" value="GKH02135.1"/>
    <property type="molecule type" value="Genomic_DNA"/>
</dbReference>
<evidence type="ECO:0000313" key="2">
    <source>
        <dbReference type="Proteomes" id="UP001055091"/>
    </source>
</evidence>
<dbReference type="Pfam" id="PF00456">
    <property type="entry name" value="Transketolase_N"/>
    <property type="match status" value="1"/>
</dbReference>
<dbReference type="GeneID" id="93153028"/>
<protein>
    <submittedName>
        <fullName evidence="1">Transketolase, N-terminal subunit</fullName>
    </submittedName>
</protein>
<dbReference type="InterPro" id="IPR005474">
    <property type="entry name" value="Transketolase_N"/>
</dbReference>
<dbReference type="PANTHER" id="PTHR47514">
    <property type="entry name" value="TRANSKETOLASE N-TERMINAL SECTION-RELATED"/>
    <property type="match status" value="1"/>
</dbReference>
<dbReference type="Proteomes" id="UP001055091">
    <property type="component" value="Unassembled WGS sequence"/>
</dbReference>
<evidence type="ECO:0000313" key="1">
    <source>
        <dbReference type="EMBL" id="GKH02135.1"/>
    </source>
</evidence>
<comment type="caution">
    <text evidence="1">The sequence shown here is derived from an EMBL/GenBank/DDBJ whole genome shotgun (WGS) entry which is preliminary data.</text>
</comment>
<dbReference type="SUPFAM" id="SSF52518">
    <property type="entry name" value="Thiamin diphosphate-binding fold (THDP-binding)"/>
    <property type="match status" value="1"/>
</dbReference>
<dbReference type="InterPro" id="IPR029061">
    <property type="entry name" value="THDP-binding"/>
</dbReference>
<organism evidence="1 2">
    <name type="scientific">Hungatella hathewayi</name>
    <dbReference type="NCBI Taxonomy" id="154046"/>
    <lineage>
        <taxon>Bacteria</taxon>
        <taxon>Bacillati</taxon>
        <taxon>Bacillota</taxon>
        <taxon>Clostridia</taxon>
        <taxon>Lachnospirales</taxon>
        <taxon>Lachnospiraceae</taxon>
        <taxon>Hungatella</taxon>
    </lineage>
</organism>
<dbReference type="Gene3D" id="3.40.50.970">
    <property type="match status" value="1"/>
</dbReference>
<dbReference type="AlphaFoldDB" id="A0A174SW58"/>
<accession>A0A174SW58</accession>
<dbReference type="RefSeq" id="WP_006773724.1">
    <property type="nucleotide sequence ID" value="NZ_BQNJ01000001.1"/>
</dbReference>
<proteinExistence type="predicted"/>
<dbReference type="PANTHER" id="PTHR47514:SF2">
    <property type="entry name" value="TRANSKETOLASE"/>
    <property type="match status" value="1"/>
</dbReference>
<reference evidence="1" key="1">
    <citation type="submission" date="2022-01" db="EMBL/GenBank/DDBJ databases">
        <title>Novel bile acid biosynthetic pathways are enriched in the microbiome of centenarians.</title>
        <authorList>
            <person name="Sato Y."/>
            <person name="Atarashi K."/>
            <person name="Plichta R.D."/>
            <person name="Arai Y."/>
            <person name="Sasajima S."/>
            <person name="Kearney M.S."/>
            <person name="Suda W."/>
            <person name="Takeshita K."/>
            <person name="Sasaki T."/>
            <person name="Okamoto S."/>
            <person name="Skelly N.A."/>
            <person name="Okamura Y."/>
            <person name="Vlamakis H."/>
            <person name="Li Y."/>
            <person name="Tanoue T."/>
            <person name="Takei H."/>
            <person name="Nittono H."/>
            <person name="Narushima S."/>
            <person name="Irie J."/>
            <person name="Itoh H."/>
            <person name="Moriya K."/>
            <person name="Sugiura Y."/>
            <person name="Suematsu M."/>
            <person name="Moritoki N."/>
            <person name="Shibata S."/>
            <person name="Littman R.D."/>
            <person name="Fischbach A.M."/>
            <person name="Uwamino Y."/>
            <person name="Inoue T."/>
            <person name="Honda A."/>
            <person name="Hattori M."/>
            <person name="Murai T."/>
            <person name="Xavier J.R."/>
            <person name="Hirose N."/>
            <person name="Honda K."/>
        </authorList>
    </citation>
    <scope>NUCLEOTIDE SEQUENCE</scope>
    <source>
        <strain evidence="1">CE91-St55</strain>
    </source>
</reference>